<organism evidence="2 3">
    <name type="scientific">Streptosporangium brasiliense</name>
    <dbReference type="NCBI Taxonomy" id="47480"/>
    <lineage>
        <taxon>Bacteria</taxon>
        <taxon>Bacillati</taxon>
        <taxon>Actinomycetota</taxon>
        <taxon>Actinomycetes</taxon>
        <taxon>Streptosporangiales</taxon>
        <taxon>Streptosporangiaceae</taxon>
        <taxon>Streptosporangium</taxon>
    </lineage>
</organism>
<keyword evidence="3" id="KW-1185">Reference proteome</keyword>
<gene>
    <name evidence="2" type="ORF">J2S55_000437</name>
</gene>
<evidence type="ECO:0000256" key="1">
    <source>
        <dbReference type="SAM" id="MobiDB-lite"/>
    </source>
</evidence>
<evidence type="ECO:0000313" key="3">
    <source>
        <dbReference type="Proteomes" id="UP001230426"/>
    </source>
</evidence>
<comment type="caution">
    <text evidence="2">The sequence shown here is derived from an EMBL/GenBank/DDBJ whole genome shotgun (WGS) entry which is preliminary data.</text>
</comment>
<name>A0ABT9QW17_9ACTN</name>
<proteinExistence type="predicted"/>
<dbReference type="RefSeq" id="WP_306856898.1">
    <property type="nucleotide sequence ID" value="NZ_JAUSRB010000001.1"/>
</dbReference>
<evidence type="ECO:0000313" key="2">
    <source>
        <dbReference type="EMBL" id="MDP9861178.1"/>
    </source>
</evidence>
<dbReference type="EMBL" id="JAUSRB010000001">
    <property type="protein sequence ID" value="MDP9861178.1"/>
    <property type="molecule type" value="Genomic_DNA"/>
</dbReference>
<feature type="region of interest" description="Disordered" evidence="1">
    <location>
        <begin position="1"/>
        <end position="22"/>
    </location>
</feature>
<reference evidence="2 3" key="1">
    <citation type="submission" date="2023-07" db="EMBL/GenBank/DDBJ databases">
        <title>Sequencing the genomes of 1000 actinobacteria strains.</title>
        <authorList>
            <person name="Klenk H.-P."/>
        </authorList>
    </citation>
    <scope>NUCLEOTIDE SEQUENCE [LARGE SCALE GENOMIC DNA]</scope>
    <source>
        <strain evidence="2 3">DSM 44109</strain>
    </source>
</reference>
<dbReference type="Proteomes" id="UP001230426">
    <property type="component" value="Unassembled WGS sequence"/>
</dbReference>
<protein>
    <submittedName>
        <fullName evidence="2">Uncharacterized protein</fullName>
    </submittedName>
</protein>
<accession>A0ABT9QW17</accession>
<sequence length="154" mass="16456">MRTPGPAGRLRASSGEAPPEDGRRFEALGRVMAALAGEAGLMESCRDLAWWRGSDQSWHVEWRDGPHAAEVAAALAERVRDPGVPGALAVPAGPATSATAALDVMGVLFVLRAADPVGRERLRVRPGLWRMSEALDTTRRTTSRPPWEVVLLGG</sequence>